<proteinExistence type="predicted"/>
<reference evidence="2 3" key="1">
    <citation type="submission" date="2023-08" db="EMBL/GenBank/DDBJ databases">
        <title>A Necator americanus chromosomal reference genome.</title>
        <authorList>
            <person name="Ilik V."/>
            <person name="Petrzelkova K.J."/>
            <person name="Pardy F."/>
            <person name="Fuh T."/>
            <person name="Niatou-Singa F.S."/>
            <person name="Gouil Q."/>
            <person name="Baker L."/>
            <person name="Ritchie M.E."/>
            <person name="Jex A.R."/>
            <person name="Gazzola D."/>
            <person name="Li H."/>
            <person name="Toshio Fujiwara R."/>
            <person name="Zhan B."/>
            <person name="Aroian R.V."/>
            <person name="Pafco B."/>
            <person name="Schwarz E.M."/>
        </authorList>
    </citation>
    <scope>NUCLEOTIDE SEQUENCE [LARGE SCALE GENOMIC DNA]</scope>
    <source>
        <strain evidence="2 3">Aroian</strain>
        <tissue evidence="2">Whole animal</tissue>
    </source>
</reference>
<dbReference type="Gene3D" id="3.40.30.10">
    <property type="entry name" value="Glutaredoxin"/>
    <property type="match status" value="1"/>
</dbReference>
<comment type="caution">
    <text evidence="2">The sequence shown here is derived from an EMBL/GenBank/DDBJ whole genome shotgun (WGS) entry which is preliminary data.</text>
</comment>
<dbReference type="Proteomes" id="UP001303046">
    <property type="component" value="Unassembled WGS sequence"/>
</dbReference>
<dbReference type="InterPro" id="IPR032801">
    <property type="entry name" value="PXL2A/B/C"/>
</dbReference>
<evidence type="ECO:0000313" key="2">
    <source>
        <dbReference type="EMBL" id="KAK6734582.1"/>
    </source>
</evidence>
<protein>
    <submittedName>
        <fullName evidence="2">Uncharacterized protein</fullName>
    </submittedName>
</protein>
<evidence type="ECO:0000313" key="3">
    <source>
        <dbReference type="Proteomes" id="UP001303046"/>
    </source>
</evidence>
<gene>
    <name evidence="2" type="primary">Necator_chrII.g5817</name>
    <name evidence="2" type="ORF">RB195_018024</name>
</gene>
<name>A0ABR1C7U2_NECAM</name>
<sequence>MMCLRTDELSESSAGYDSRTSSTSFAKLEHILDDNGKGTRRVEMMPGTAHPLKAGQISKIETTSKMNVGEMGNTNTCVLEDEVRQILILPTGENRIHETALDELQSVVQFFSIKMDEYKEFLQHNSAVVFAVNYIQNQYISSEFCVELAKLFEVLNVKTVVEFQKSVEALQAPDSESDMASFHQCIKSWDDFIDGIEKELDEKVGPCSKNSNGEVLPELGIESKTIAYYVKETTFKMVLVVVVRSFNSPEVNQRIVALHNKMSEFNQLGCDVYLLTKGPPIGSRGGSYIKLIGVPFRKLYDENEAYSELKTHRRSAVKLAGWNALLQMVEVSLTDEAGPSTEQKKTSVANEDKMSFITNKGGAILVDQSGTVRYKYIEDETSHWPSVDEILTQVKGMESSNMTKPFISNTAKVDSETSAKESDEKKRKYSNEGENAETLAVNEYQYQSWPQLKQINKKLRTQHAKIQGQKNMGAYSYFHSPRF</sequence>
<dbReference type="EMBL" id="JAVFWL010000002">
    <property type="protein sequence ID" value="KAK6734582.1"/>
    <property type="molecule type" value="Genomic_DNA"/>
</dbReference>
<organism evidence="2 3">
    <name type="scientific">Necator americanus</name>
    <name type="common">Human hookworm</name>
    <dbReference type="NCBI Taxonomy" id="51031"/>
    <lineage>
        <taxon>Eukaryota</taxon>
        <taxon>Metazoa</taxon>
        <taxon>Ecdysozoa</taxon>
        <taxon>Nematoda</taxon>
        <taxon>Chromadorea</taxon>
        <taxon>Rhabditida</taxon>
        <taxon>Rhabditina</taxon>
        <taxon>Rhabditomorpha</taxon>
        <taxon>Strongyloidea</taxon>
        <taxon>Ancylostomatidae</taxon>
        <taxon>Bunostominae</taxon>
        <taxon>Necator</taxon>
    </lineage>
</organism>
<accession>A0ABR1C7U2</accession>
<feature type="region of interest" description="Disordered" evidence="1">
    <location>
        <begin position="406"/>
        <end position="434"/>
    </location>
</feature>
<feature type="compositionally biased region" description="Basic and acidic residues" evidence="1">
    <location>
        <begin position="413"/>
        <end position="431"/>
    </location>
</feature>
<dbReference type="Pfam" id="PF13911">
    <property type="entry name" value="AhpC-TSA_2"/>
    <property type="match status" value="1"/>
</dbReference>
<keyword evidence="3" id="KW-1185">Reference proteome</keyword>
<evidence type="ECO:0000256" key="1">
    <source>
        <dbReference type="SAM" id="MobiDB-lite"/>
    </source>
</evidence>